<evidence type="ECO:0000313" key="8">
    <source>
        <dbReference type="Proteomes" id="UP000436088"/>
    </source>
</evidence>
<evidence type="ECO:0000313" key="7">
    <source>
        <dbReference type="EMBL" id="KAE8680600.1"/>
    </source>
</evidence>
<accession>A0A6A2YMM5</accession>
<feature type="compositionally biased region" description="Low complexity" evidence="4">
    <location>
        <begin position="405"/>
        <end position="422"/>
    </location>
</feature>
<feature type="domain" description="DUF659" evidence="6">
    <location>
        <begin position="200"/>
        <end position="353"/>
    </location>
</feature>
<evidence type="ECO:0000256" key="2">
    <source>
        <dbReference type="ARBA" id="ARBA00022771"/>
    </source>
</evidence>
<organism evidence="7 8">
    <name type="scientific">Hibiscus syriacus</name>
    <name type="common">Rose of Sharon</name>
    <dbReference type="NCBI Taxonomy" id="106335"/>
    <lineage>
        <taxon>Eukaryota</taxon>
        <taxon>Viridiplantae</taxon>
        <taxon>Streptophyta</taxon>
        <taxon>Embryophyta</taxon>
        <taxon>Tracheophyta</taxon>
        <taxon>Spermatophyta</taxon>
        <taxon>Magnoliopsida</taxon>
        <taxon>eudicotyledons</taxon>
        <taxon>Gunneridae</taxon>
        <taxon>Pentapetalae</taxon>
        <taxon>rosids</taxon>
        <taxon>malvids</taxon>
        <taxon>Malvales</taxon>
        <taxon>Malvaceae</taxon>
        <taxon>Malvoideae</taxon>
        <taxon>Hibiscus</taxon>
    </lineage>
</organism>
<evidence type="ECO:0000256" key="4">
    <source>
        <dbReference type="SAM" id="MobiDB-lite"/>
    </source>
</evidence>
<dbReference type="InterPro" id="IPR012337">
    <property type="entry name" value="RNaseH-like_sf"/>
</dbReference>
<reference evidence="7" key="1">
    <citation type="submission" date="2019-09" db="EMBL/GenBank/DDBJ databases">
        <title>Draft genome information of white flower Hibiscus syriacus.</title>
        <authorList>
            <person name="Kim Y.-M."/>
        </authorList>
    </citation>
    <scope>NUCLEOTIDE SEQUENCE [LARGE SCALE GENOMIC DNA]</scope>
    <source>
        <strain evidence="7">YM2019G1</strain>
    </source>
</reference>
<dbReference type="PANTHER" id="PTHR32166">
    <property type="entry name" value="OSJNBA0013A04.12 PROTEIN"/>
    <property type="match status" value="1"/>
</dbReference>
<keyword evidence="2" id="KW-0863">Zinc-finger</keyword>
<evidence type="ECO:0000256" key="3">
    <source>
        <dbReference type="ARBA" id="ARBA00022833"/>
    </source>
</evidence>
<dbReference type="GO" id="GO:0003677">
    <property type="term" value="F:DNA binding"/>
    <property type="evidence" value="ECO:0007669"/>
    <property type="project" value="InterPro"/>
</dbReference>
<feature type="compositionally biased region" description="Basic and acidic residues" evidence="4">
    <location>
        <begin position="430"/>
        <end position="452"/>
    </location>
</feature>
<dbReference type="Proteomes" id="UP000436088">
    <property type="component" value="Unassembled WGS sequence"/>
</dbReference>
<dbReference type="EMBL" id="VEPZ02001322">
    <property type="protein sequence ID" value="KAE8680600.1"/>
    <property type="molecule type" value="Genomic_DNA"/>
</dbReference>
<feature type="region of interest" description="Disordered" evidence="4">
    <location>
        <begin position="403"/>
        <end position="484"/>
    </location>
</feature>
<evidence type="ECO:0000259" key="5">
    <source>
        <dbReference type="Pfam" id="PF02892"/>
    </source>
</evidence>
<keyword evidence="1" id="KW-0479">Metal-binding</keyword>
<feature type="region of interest" description="Disordered" evidence="4">
    <location>
        <begin position="551"/>
        <end position="577"/>
    </location>
</feature>
<feature type="compositionally biased region" description="Low complexity" evidence="4">
    <location>
        <begin position="453"/>
        <end position="475"/>
    </location>
</feature>
<feature type="compositionally biased region" description="Basic and acidic residues" evidence="4">
    <location>
        <begin position="557"/>
        <end position="569"/>
    </location>
</feature>
<keyword evidence="3" id="KW-0862">Zinc</keyword>
<dbReference type="AlphaFoldDB" id="A0A6A2YMM5"/>
<dbReference type="InterPro" id="IPR003656">
    <property type="entry name" value="Znf_BED"/>
</dbReference>
<evidence type="ECO:0000259" key="6">
    <source>
        <dbReference type="Pfam" id="PF04937"/>
    </source>
</evidence>
<dbReference type="Pfam" id="PF02892">
    <property type="entry name" value="zf-BED"/>
    <property type="match status" value="1"/>
</dbReference>
<sequence length="577" mass="65858">MPPRIEKFPTEGLEGAPSIDIGRYFGDPVPNTKGNIVCKLCGKVVKGGITRFKEHIAHKTGEVAPCPNVTDDVSAMRQATQESIQSQYEWHRREEFRRSTGGWDNIYEEGRSSSLGSHGRYREERVDFSLRGTIPELVKSKRSRQPKVSESILKILRKKMGETVSKFIIYDRLPFRLASSPWLYNLIQVSMEVGKGVKLPTPYEISYVYLTSEYEQVREWVNELKTHWKQLDATLMCDGWTNSLNQMHIINFLVYCSKETIFWKSVDVSSVRSRDIEFYYNLLDKVVEEIGEEYIIQIVTDNEAAMKTAGKRLMLKRNHLYRTSCAAHCLDLCLEDIGKKSSIAKVLEEAKKVTCFIYNHIWTVDLVKKYTHEWLQEKENPLLDGENAGVLPVDTSYDEMNVDDQSQQQNLSHSSSSATLSSGHFCASSSRERNEPRARSKGKGKDTRKHTSEGSSSGKRSTSSNPGYSNSSTSTHGFYPQGQSSYFQPPHGFYPPYPNYGVPYQPQMYPPPPMYHPPPLHMYPPPQVYPPSQLFENQCENVTFFGYIFGQRPQRSSGDHSQSEGKGSDLSRYSTNW</sequence>
<proteinExistence type="predicted"/>
<dbReference type="Pfam" id="PF04937">
    <property type="entry name" value="DUF659"/>
    <property type="match status" value="1"/>
</dbReference>
<protein>
    <recommendedName>
        <fullName evidence="9">BED-type domain-containing protein</fullName>
    </recommendedName>
</protein>
<comment type="caution">
    <text evidence="7">The sequence shown here is derived from an EMBL/GenBank/DDBJ whole genome shotgun (WGS) entry which is preliminary data.</text>
</comment>
<evidence type="ECO:0008006" key="9">
    <source>
        <dbReference type="Google" id="ProtNLM"/>
    </source>
</evidence>
<feature type="domain" description="BED-type" evidence="5">
    <location>
        <begin position="27"/>
        <end position="59"/>
    </location>
</feature>
<dbReference type="InterPro" id="IPR007021">
    <property type="entry name" value="DUF659"/>
</dbReference>
<name>A0A6A2YMM5_HIBSY</name>
<dbReference type="GO" id="GO:0008270">
    <property type="term" value="F:zinc ion binding"/>
    <property type="evidence" value="ECO:0007669"/>
    <property type="project" value="UniProtKB-KW"/>
</dbReference>
<gene>
    <name evidence="7" type="ORF">F3Y22_tig00111377pilonHSYRG00029</name>
</gene>
<evidence type="ECO:0000256" key="1">
    <source>
        <dbReference type="ARBA" id="ARBA00022723"/>
    </source>
</evidence>
<keyword evidence="8" id="KW-1185">Reference proteome</keyword>
<dbReference type="SUPFAM" id="SSF53098">
    <property type="entry name" value="Ribonuclease H-like"/>
    <property type="match status" value="1"/>
</dbReference>
<dbReference type="PANTHER" id="PTHR32166:SF122">
    <property type="entry name" value="OS09G0499600 PROTEIN"/>
    <property type="match status" value="1"/>
</dbReference>